<keyword evidence="3" id="KW-1185">Reference proteome</keyword>
<dbReference type="GeneID" id="94167757"/>
<dbReference type="InterPro" id="IPR038765">
    <property type="entry name" value="Papain-like_cys_pep_sf"/>
</dbReference>
<dbReference type="OrthoDB" id="269411at2759"/>
<dbReference type="PANTHER" id="PTHR30094">
    <property type="entry name" value="BIFUNCTIONAL GLUTATHIONYLSPERMIDINE SYNTHETASE/AMIDASE-RELATED"/>
    <property type="match status" value="1"/>
</dbReference>
<accession>A0A836G103</accession>
<dbReference type="InterPro" id="IPR007921">
    <property type="entry name" value="CHAP_dom"/>
</dbReference>
<organism evidence="2 3">
    <name type="scientific">Leishmania enriettii</name>
    <dbReference type="NCBI Taxonomy" id="5663"/>
    <lineage>
        <taxon>Eukaryota</taxon>
        <taxon>Discoba</taxon>
        <taxon>Euglenozoa</taxon>
        <taxon>Kinetoplastea</taxon>
        <taxon>Metakinetoplastina</taxon>
        <taxon>Trypanosomatida</taxon>
        <taxon>Trypanosomatidae</taxon>
        <taxon>Leishmaniinae</taxon>
        <taxon>Leishmania</taxon>
    </lineage>
</organism>
<evidence type="ECO:0000259" key="1">
    <source>
        <dbReference type="PROSITE" id="PS50911"/>
    </source>
</evidence>
<dbReference type="Proteomes" id="UP000674179">
    <property type="component" value="Chromosome 36"/>
</dbReference>
<proteinExistence type="predicted"/>
<sequence>MTSEDSSAVSLLPYGEHQGSFRGVVACSNRDDGYFSGESNYVNSLIYTGFRYQCVEYARRFLLLITGCVFDSCDRASEIYAMDHITHVETGAQYSLLHHHNDGTATQRPQPGDIIIYPYHPQLTPWGHVGIISFVDDKRVGIAEQNHYFGPFASPDELYLNGEKCVARYATLQYDKLTKTWRIEEPGSMPAALGWMSYPDAPVREHIHAPFSPLPCAVKVCSTPFDHRDHPFLTHYRLRSSFDIPRGHVGHAYGMRSGAAETLVGATSAIARVLRFTLQLFFHRSRLGFAFRALPTNPLNATVPEGADARTEERGDIDTLFKVLANEDVVNATEATPDVLRRSLASYFNIPLEWVVAMERGFAKGEAHMAAIATFYPNIATDTADVEVFRAARKKVTSGAASAAEPVAGTTAETSNIVTEGSFTATSPGTVEEFPVKNPHDEAWCLVTVDFGNPRVMTELAQLDAVKRGLEEVIALMTPSMRSFMSTQYRMDFAGYLKVVEKLYGPRTAFTIVVSDDPPMDSFLREFVTILQNLCTCVDYPVRVVDEKELTYMNGQLHTIPRAARPDLESPTASVTPSGVYEIDFVYALCEWSHILANRETEHAALYRAAVDPASDVVFAKPLWSHLCSGMVNIDGEAESARHTHPPRCASARFFDVCRRLYLLASPQQSPETWDLEVSEYKDSCRRIHIDSETVPVHSPIDFSADSLMINLAGSCYMGRVGGSLDVDPEHSCTRPFHPTPLVFMYPTD</sequence>
<dbReference type="RefSeq" id="XP_067688350.1">
    <property type="nucleotide sequence ID" value="XM_067832247.1"/>
</dbReference>
<dbReference type="KEGG" id="lenr:94167757"/>
<evidence type="ECO:0000313" key="3">
    <source>
        <dbReference type="Proteomes" id="UP000674179"/>
    </source>
</evidence>
<dbReference type="InterPro" id="IPR051705">
    <property type="entry name" value="Gsp_Synthetase/Amidase"/>
</dbReference>
<name>A0A836G103_LEIEN</name>
<dbReference type="PANTHER" id="PTHR30094:SF0">
    <property type="entry name" value="BIFUNCTIONAL GLUTATHIONYLSPERMIDINE SYNTHETASE_AMIDASE-RELATED"/>
    <property type="match status" value="1"/>
</dbReference>
<feature type="domain" description="Peptidase C51" evidence="1">
    <location>
        <begin position="29"/>
        <end position="171"/>
    </location>
</feature>
<dbReference type="Gene3D" id="3.90.1720.10">
    <property type="entry name" value="endopeptidase domain like (from Nostoc punctiforme)"/>
    <property type="match status" value="1"/>
</dbReference>
<dbReference type="SUPFAM" id="SSF54001">
    <property type="entry name" value="Cysteine proteinases"/>
    <property type="match status" value="1"/>
</dbReference>
<dbReference type="Pfam" id="PF05257">
    <property type="entry name" value="CHAP"/>
    <property type="match status" value="1"/>
</dbReference>
<dbReference type="GO" id="GO:0016874">
    <property type="term" value="F:ligase activity"/>
    <property type="evidence" value="ECO:0007669"/>
    <property type="project" value="TreeGrafter"/>
</dbReference>
<evidence type="ECO:0000313" key="2">
    <source>
        <dbReference type="EMBL" id="KAG5465751.1"/>
    </source>
</evidence>
<dbReference type="EMBL" id="JAFHKP010000036">
    <property type="protein sequence ID" value="KAG5465751.1"/>
    <property type="molecule type" value="Genomic_DNA"/>
</dbReference>
<dbReference type="AlphaFoldDB" id="A0A836G103"/>
<comment type="caution">
    <text evidence="2">The sequence shown here is derived from an EMBL/GenBank/DDBJ whole genome shotgun (WGS) entry which is preliminary data.</text>
</comment>
<dbReference type="PROSITE" id="PS50911">
    <property type="entry name" value="CHAP"/>
    <property type="match status" value="1"/>
</dbReference>
<reference evidence="2 3" key="1">
    <citation type="submission" date="2021-02" db="EMBL/GenBank/DDBJ databases">
        <title>Leishmania (Mundinia) enrietti genome sequencing and assembly.</title>
        <authorList>
            <person name="Almutairi H."/>
            <person name="Gatherer D."/>
        </authorList>
    </citation>
    <scope>NUCLEOTIDE SEQUENCE [LARGE SCALE GENOMIC DNA]</scope>
    <source>
        <strain evidence="2">CUR178</strain>
    </source>
</reference>
<protein>
    <recommendedName>
        <fullName evidence="1">Peptidase C51 domain-containing protein</fullName>
    </recommendedName>
</protein>
<gene>
    <name evidence="2" type="ORF">CUR178_00464</name>
</gene>